<evidence type="ECO:0000313" key="2">
    <source>
        <dbReference type="EMBL" id="MDS0252788.1"/>
    </source>
</evidence>
<accession>A0ABU2EXT2</accession>
<keyword evidence="3" id="KW-1185">Reference proteome</keyword>
<organism evidence="2 3">
    <name type="scientific">Haloarcula argentinensis</name>
    <dbReference type="NCBI Taxonomy" id="43776"/>
    <lineage>
        <taxon>Archaea</taxon>
        <taxon>Methanobacteriati</taxon>
        <taxon>Methanobacteriota</taxon>
        <taxon>Stenosarchaea group</taxon>
        <taxon>Halobacteria</taxon>
        <taxon>Halobacteriales</taxon>
        <taxon>Haloarculaceae</taxon>
        <taxon>Haloarcula</taxon>
    </lineage>
</organism>
<dbReference type="SUPFAM" id="SSF49373">
    <property type="entry name" value="Invasin/intimin cell-adhesion fragments"/>
    <property type="match status" value="1"/>
</dbReference>
<sequence length="287" mass="30588">MSASVVAETGTALTDSHVVFADRETHEWYRADIDEDGNFSADLPSNTGYDVIFFHQKQGDLIRSAFDGVPVIADLDQIRVEKEPMELGNYTVPEGFVTTIQVVDSNGNPLENVPLSFYTQYGAGTGPRSFTTNADGYVTHAASSEAGIELAGSMTIRTHPASANGELLDTIFVDEEKSLTVTLRNPEEYNGIVVHDDSGDVTEPPPETQTPPASDSTAQSIRTKPEQTAAQQSSSESSTGDNSNGVQRGFFSNGANEPEALSDPMNLTVGGFLLSVAGIVFQMVGGK</sequence>
<dbReference type="Proteomes" id="UP001248536">
    <property type="component" value="Unassembled WGS sequence"/>
</dbReference>
<protein>
    <submittedName>
        <fullName evidence="2">Ig-like domain-containing protein</fullName>
    </submittedName>
</protein>
<dbReference type="InterPro" id="IPR013783">
    <property type="entry name" value="Ig-like_fold"/>
</dbReference>
<name>A0ABU2EXT2_HALAR</name>
<proteinExistence type="predicted"/>
<evidence type="ECO:0000313" key="3">
    <source>
        <dbReference type="Proteomes" id="UP001248536"/>
    </source>
</evidence>
<comment type="caution">
    <text evidence="2">The sequence shown here is derived from an EMBL/GenBank/DDBJ whole genome shotgun (WGS) entry which is preliminary data.</text>
</comment>
<dbReference type="InterPro" id="IPR008964">
    <property type="entry name" value="Invasin/intimin_cell_adhesion"/>
</dbReference>
<reference evidence="2 3" key="1">
    <citation type="submission" date="2022-06" db="EMBL/GenBank/DDBJ databases">
        <title>Haloarcula sp. a new haloarchaeum isolate from saline soil.</title>
        <authorList>
            <person name="Strakova D."/>
            <person name="Galisteo C."/>
            <person name="Sanchez-Porro C."/>
            <person name="Ventosa A."/>
        </authorList>
    </citation>
    <scope>NUCLEOTIDE SEQUENCE [LARGE SCALE GENOMIC DNA]</scope>
    <source>
        <strain evidence="2 3">JCM 15760</strain>
    </source>
</reference>
<evidence type="ECO:0000256" key="1">
    <source>
        <dbReference type="SAM" id="MobiDB-lite"/>
    </source>
</evidence>
<gene>
    <name evidence="2" type="ORF">NC662_03550</name>
</gene>
<dbReference type="RefSeq" id="WP_152423028.1">
    <property type="nucleotide sequence ID" value="NZ_BAABDY010000003.1"/>
</dbReference>
<feature type="compositionally biased region" description="Polar residues" evidence="1">
    <location>
        <begin position="213"/>
        <end position="222"/>
    </location>
</feature>
<feature type="compositionally biased region" description="Low complexity" evidence="1">
    <location>
        <begin position="226"/>
        <end position="239"/>
    </location>
</feature>
<feature type="region of interest" description="Disordered" evidence="1">
    <location>
        <begin position="190"/>
        <end position="257"/>
    </location>
</feature>
<dbReference type="Gene3D" id="2.60.40.10">
    <property type="entry name" value="Immunoglobulins"/>
    <property type="match status" value="1"/>
</dbReference>
<dbReference type="EMBL" id="JAMQCP010000001">
    <property type="protein sequence ID" value="MDS0252788.1"/>
    <property type="molecule type" value="Genomic_DNA"/>
</dbReference>